<gene>
    <name evidence="2" type="ORF">C1I89_16605</name>
</gene>
<proteinExistence type="predicted"/>
<reference evidence="2 3" key="1">
    <citation type="submission" date="2018-01" db="EMBL/GenBank/DDBJ databases">
        <title>The draft genome of an aniline degradation strain ANB-1.</title>
        <authorList>
            <person name="Zhang L."/>
            <person name="Jiang J."/>
        </authorList>
    </citation>
    <scope>NUCLEOTIDE SEQUENCE [LARGE SCALE GENOMIC DNA]</scope>
    <source>
        <strain evidence="2 3">ANB-1</strain>
    </source>
</reference>
<name>A0A2N8KGT3_9BURK</name>
<protein>
    <recommendedName>
        <fullName evidence="1">FecR N-terminal domain-containing protein</fullName>
    </recommendedName>
</protein>
<evidence type="ECO:0000313" key="2">
    <source>
        <dbReference type="EMBL" id="PND32664.1"/>
    </source>
</evidence>
<evidence type="ECO:0000259" key="1">
    <source>
        <dbReference type="Pfam" id="PF16220"/>
    </source>
</evidence>
<dbReference type="EMBL" id="POQS01000004">
    <property type="protein sequence ID" value="PND32664.1"/>
    <property type="molecule type" value="Genomic_DNA"/>
</dbReference>
<dbReference type="InterPro" id="IPR032623">
    <property type="entry name" value="FecR_N"/>
</dbReference>
<accession>A0A2N8KGT3</accession>
<dbReference type="Pfam" id="PF16220">
    <property type="entry name" value="DUF4880"/>
    <property type="match status" value="1"/>
</dbReference>
<organism evidence="2 3">
    <name type="scientific">Achromobacter pulmonis</name>
    <dbReference type="NCBI Taxonomy" id="1389932"/>
    <lineage>
        <taxon>Bacteria</taxon>
        <taxon>Pseudomonadati</taxon>
        <taxon>Pseudomonadota</taxon>
        <taxon>Betaproteobacteria</taxon>
        <taxon>Burkholderiales</taxon>
        <taxon>Alcaligenaceae</taxon>
        <taxon>Achromobacter</taxon>
    </lineage>
</organism>
<sequence>MHHGGGLNALRETAGELPAVPRRVARQAARWLLRLSSPRATQADWLACCRWRASRAEHEHAWQRAQRVYARFGLIPPAVGMATLGRRGRFGPADGHGL</sequence>
<feature type="domain" description="FecR N-terminal" evidence="1">
    <location>
        <begin position="26"/>
        <end position="68"/>
    </location>
</feature>
<dbReference type="Proteomes" id="UP000235994">
    <property type="component" value="Unassembled WGS sequence"/>
</dbReference>
<comment type="caution">
    <text evidence="2">The sequence shown here is derived from an EMBL/GenBank/DDBJ whole genome shotgun (WGS) entry which is preliminary data.</text>
</comment>
<keyword evidence="3" id="KW-1185">Reference proteome</keyword>
<dbReference type="AlphaFoldDB" id="A0A2N8KGT3"/>
<evidence type="ECO:0000313" key="3">
    <source>
        <dbReference type="Proteomes" id="UP000235994"/>
    </source>
</evidence>